<dbReference type="EMBL" id="MHPJ01000004">
    <property type="protein sequence ID" value="OGZ79336.1"/>
    <property type="molecule type" value="Genomic_DNA"/>
</dbReference>
<keyword evidence="1" id="KW-0472">Membrane</keyword>
<comment type="caution">
    <text evidence="2">The sequence shown here is derived from an EMBL/GenBank/DDBJ whole genome shotgun (WGS) entry which is preliminary data.</text>
</comment>
<sequence length="599" mass="66151">MNKKTTLIIASVFLIIAFVFLYASWTKPAKTEAAISDATFSLDVTYFANYTPPHSGKPSNMSDNIYVGTAISPFAKTHAVIPLTANGLPIIDIDSTDNVPGLHITRKQGYVEITAYGFNPRYAREEVKANFNFTNATLLKAENNTLHPYEKQGNGTCGIVIGRPKLNKGDDQIRTSVQNSGSLCSTTSIDADTVRIFYSVNANLVPQPECSSNTQCGTDGAVTGLFCKTDGNVYQTNRIFTCTNPGTSNSTCTHTDTDQQKQICSSTQTCQSGTCQNNSTNTNGNTNSNNNNNINGNDNNNINGNNNIIDTNSNNNTTNTNSYIYNNADSNSNNGYIYHSYQRCVSNYLYWYDSNNNQQDSQYCQYGCSNNYCLNYNNNNYNNYNNLSVTETVKNLTTGSNFANSIYASPSDMLMFMITLRAVGQSAQNVTVRDYLPSNLIYNDQLVVSGNNNYSNYYGNISSGINLNTINAEQTVTITYRAQVAGASNFSYGTTTLNNNVSVTSSNANYVPVNNASVLVTRSAVYGASYIATGLTNNFWVDSFFLPLLLTLILFWLWKSGMFIGAEKWLSNKNKMWRKYKAEKELANRITLIRQSEMA</sequence>
<dbReference type="AlphaFoldDB" id="A0A1G2IWY2"/>
<accession>A0A1G2IWY2</accession>
<dbReference type="Proteomes" id="UP000178650">
    <property type="component" value="Unassembled WGS sequence"/>
</dbReference>
<organism evidence="2 3">
    <name type="scientific">Candidatus Staskawiczbacteria bacterium RIFOXYB1_FULL_37_44</name>
    <dbReference type="NCBI Taxonomy" id="1802223"/>
    <lineage>
        <taxon>Bacteria</taxon>
        <taxon>Candidatus Staskawicziibacteriota</taxon>
    </lineage>
</organism>
<protein>
    <recommendedName>
        <fullName evidence="4">DUF11 domain-containing protein</fullName>
    </recommendedName>
</protein>
<gene>
    <name evidence="2" type="ORF">A2358_00005</name>
</gene>
<name>A0A1G2IWY2_9BACT</name>
<keyword evidence="1" id="KW-0812">Transmembrane</keyword>
<feature type="transmembrane region" description="Helical" evidence="1">
    <location>
        <begin position="7"/>
        <end position="25"/>
    </location>
</feature>
<keyword evidence="1" id="KW-1133">Transmembrane helix</keyword>
<dbReference type="STRING" id="1802223.A2358_00005"/>
<evidence type="ECO:0000313" key="3">
    <source>
        <dbReference type="Proteomes" id="UP000178650"/>
    </source>
</evidence>
<reference evidence="2 3" key="1">
    <citation type="journal article" date="2016" name="Nat. Commun.">
        <title>Thousands of microbial genomes shed light on interconnected biogeochemical processes in an aquifer system.</title>
        <authorList>
            <person name="Anantharaman K."/>
            <person name="Brown C.T."/>
            <person name="Hug L.A."/>
            <person name="Sharon I."/>
            <person name="Castelle C.J."/>
            <person name="Probst A.J."/>
            <person name="Thomas B.C."/>
            <person name="Singh A."/>
            <person name="Wilkins M.J."/>
            <person name="Karaoz U."/>
            <person name="Brodie E.L."/>
            <person name="Williams K.H."/>
            <person name="Hubbard S.S."/>
            <person name="Banfield J.F."/>
        </authorList>
    </citation>
    <scope>NUCLEOTIDE SEQUENCE [LARGE SCALE GENOMIC DNA]</scope>
</reference>
<proteinExistence type="predicted"/>
<feature type="transmembrane region" description="Helical" evidence="1">
    <location>
        <begin position="539"/>
        <end position="558"/>
    </location>
</feature>
<evidence type="ECO:0008006" key="4">
    <source>
        <dbReference type="Google" id="ProtNLM"/>
    </source>
</evidence>
<evidence type="ECO:0000313" key="2">
    <source>
        <dbReference type="EMBL" id="OGZ79336.1"/>
    </source>
</evidence>
<evidence type="ECO:0000256" key="1">
    <source>
        <dbReference type="SAM" id="Phobius"/>
    </source>
</evidence>